<keyword evidence="3 7" id="KW-0378">Hydrolase</keyword>
<keyword evidence="7" id="KW-0645">Protease</keyword>
<dbReference type="GO" id="GO:0005737">
    <property type="term" value="C:cytoplasm"/>
    <property type="evidence" value="ECO:0007669"/>
    <property type="project" value="UniProtKB-ARBA"/>
</dbReference>
<dbReference type="Pfam" id="PF16188">
    <property type="entry name" value="Peptidase_M24_C"/>
    <property type="match status" value="1"/>
</dbReference>
<dbReference type="PANTHER" id="PTHR43763:SF6">
    <property type="entry name" value="XAA-PRO AMINOPEPTIDASE 1"/>
    <property type="match status" value="1"/>
</dbReference>
<dbReference type="AlphaFoldDB" id="A0A2R8AE64"/>
<dbReference type="OrthoDB" id="9806388at2"/>
<sequence length="598" mass="64373">MFQSFAATTTPTTGAARLQALRAELQARNLAGFLVPRADAHQGETVADCDQRLAWLTGFTGSAGHCAVLADAAAVFVDGRYTLQVRKQVDIEAFTPIDWPATTVAAWLADHLEAGRLAYDPWLHTPREMRAIRKALPAEVALVECDNLIDQIWADRPAPPADPIIIHDISLAGETHQDKRARLADDLQQRGASAAVLSLPASIAWLLNIRGSDVPNTPVPRVFAILHSDHSVDLFNAADRLTDELRAHLGEGVRVHSLDALEDHVAALTGKVAIDMASIPVKVANLLDGCDVLDHEPCALPKARKTEAEIAGARAAHLRDGAAMANFLCWLDAHGPSGTLTEIDIVTQLEGFRRATNQLRDISFETISGAGPNGAIVHYRVTDDSNRTLAPGELMLVDSGGQYPDGTTDVTRTVAVGPVDEAAARAFTLVLKGMIAISTLRWPEGLGGAHIDALARAPLWSAGMDYMHGTGHGVGAYLGVHEGPINLSRRSSVPFEPGMILSNEPGYYREGAFGIRIENLIVVEPPRVPDGGDLPMLSFETLTLAPIDRRLIRPHLLTTSELDWLNAYHARVAAEVGPLVPEEVRTWLERACAPLSAD</sequence>
<dbReference type="SUPFAM" id="SSF55920">
    <property type="entry name" value="Creatinase/aminopeptidase"/>
    <property type="match status" value="1"/>
</dbReference>
<evidence type="ECO:0000259" key="5">
    <source>
        <dbReference type="Pfam" id="PF01321"/>
    </source>
</evidence>
<evidence type="ECO:0000256" key="3">
    <source>
        <dbReference type="ARBA" id="ARBA00022801"/>
    </source>
</evidence>
<keyword evidence="8" id="KW-1185">Reference proteome</keyword>
<dbReference type="Pfam" id="PF00557">
    <property type="entry name" value="Peptidase_M24"/>
    <property type="match status" value="1"/>
</dbReference>
<gene>
    <name evidence="7" type="primary">ypdF</name>
    <name evidence="7" type="ORF">POI8812_02666</name>
</gene>
<keyword evidence="2" id="KW-0479">Metal-binding</keyword>
<feature type="domain" description="Peptidase M24" evidence="4">
    <location>
        <begin position="313"/>
        <end position="524"/>
    </location>
</feature>
<evidence type="ECO:0000313" key="7">
    <source>
        <dbReference type="EMBL" id="SPF30330.1"/>
    </source>
</evidence>
<feature type="domain" description="Creatinase N-terminal" evidence="5">
    <location>
        <begin position="17"/>
        <end position="152"/>
    </location>
</feature>
<dbReference type="Pfam" id="PF01321">
    <property type="entry name" value="Creatinase_N"/>
    <property type="match status" value="1"/>
</dbReference>
<evidence type="ECO:0000256" key="1">
    <source>
        <dbReference type="ARBA" id="ARBA00008766"/>
    </source>
</evidence>
<organism evidence="7 8">
    <name type="scientific">Pontivivens insulae</name>
    <dbReference type="NCBI Taxonomy" id="1639689"/>
    <lineage>
        <taxon>Bacteria</taxon>
        <taxon>Pseudomonadati</taxon>
        <taxon>Pseudomonadota</taxon>
        <taxon>Alphaproteobacteria</taxon>
        <taxon>Rhodobacterales</taxon>
        <taxon>Paracoccaceae</taxon>
        <taxon>Pontivivens</taxon>
    </lineage>
</organism>
<accession>A0A2R8AE64</accession>
<dbReference type="InterPro" id="IPR032416">
    <property type="entry name" value="Peptidase_M24_C"/>
</dbReference>
<dbReference type="RefSeq" id="WP_108783025.1">
    <property type="nucleotide sequence ID" value="NZ_OMKW01000003.1"/>
</dbReference>
<dbReference type="Proteomes" id="UP000244932">
    <property type="component" value="Unassembled WGS sequence"/>
</dbReference>
<dbReference type="PANTHER" id="PTHR43763">
    <property type="entry name" value="XAA-PRO AMINOPEPTIDASE 1"/>
    <property type="match status" value="1"/>
</dbReference>
<dbReference type="Gene3D" id="3.40.350.10">
    <property type="entry name" value="Creatinase/prolidase N-terminal domain"/>
    <property type="match status" value="2"/>
</dbReference>
<feature type="domain" description="Peptidase M24 C-terminal" evidence="6">
    <location>
        <begin position="535"/>
        <end position="595"/>
    </location>
</feature>
<dbReference type="InterPro" id="IPR029149">
    <property type="entry name" value="Creatin/AminoP/Spt16_N"/>
</dbReference>
<dbReference type="InterPro" id="IPR000587">
    <property type="entry name" value="Creatinase_N"/>
</dbReference>
<dbReference type="InterPro" id="IPR000994">
    <property type="entry name" value="Pept_M24"/>
</dbReference>
<dbReference type="Pfam" id="PF16189">
    <property type="entry name" value="Creatinase_N_2"/>
    <property type="match status" value="1"/>
</dbReference>
<reference evidence="7 8" key="1">
    <citation type="submission" date="2018-03" db="EMBL/GenBank/DDBJ databases">
        <authorList>
            <person name="Keele B.F."/>
        </authorList>
    </citation>
    <scope>NUCLEOTIDE SEQUENCE [LARGE SCALE GENOMIC DNA]</scope>
    <source>
        <strain evidence="7 8">CeCT 8812</strain>
    </source>
</reference>
<dbReference type="InterPro" id="IPR050422">
    <property type="entry name" value="X-Pro_aminopeptidase_P"/>
</dbReference>
<evidence type="ECO:0000313" key="8">
    <source>
        <dbReference type="Proteomes" id="UP000244932"/>
    </source>
</evidence>
<evidence type="ECO:0000259" key="4">
    <source>
        <dbReference type="Pfam" id="PF00557"/>
    </source>
</evidence>
<protein>
    <submittedName>
        <fullName evidence="7">Aminopeptidase YpdF</fullName>
        <ecNumber evidence="7">3.4.11.-</ecNumber>
    </submittedName>
</protein>
<evidence type="ECO:0000256" key="2">
    <source>
        <dbReference type="ARBA" id="ARBA00022723"/>
    </source>
</evidence>
<dbReference type="FunFam" id="3.90.230.10:FF:000009">
    <property type="entry name" value="xaa-Pro aminopeptidase 2"/>
    <property type="match status" value="1"/>
</dbReference>
<dbReference type="EMBL" id="OMKW01000003">
    <property type="protein sequence ID" value="SPF30330.1"/>
    <property type="molecule type" value="Genomic_DNA"/>
</dbReference>
<dbReference type="EC" id="3.4.11.-" evidence="7"/>
<name>A0A2R8AE64_9RHOB</name>
<proteinExistence type="inferred from homology"/>
<dbReference type="Gene3D" id="3.90.230.10">
    <property type="entry name" value="Creatinase/methionine aminopeptidase superfamily"/>
    <property type="match status" value="1"/>
</dbReference>
<dbReference type="CDD" id="cd01085">
    <property type="entry name" value="APP"/>
    <property type="match status" value="1"/>
</dbReference>
<dbReference type="InterPro" id="IPR033740">
    <property type="entry name" value="Pept_M24B"/>
</dbReference>
<dbReference type="GO" id="GO:0070006">
    <property type="term" value="F:metalloaminopeptidase activity"/>
    <property type="evidence" value="ECO:0007669"/>
    <property type="project" value="InterPro"/>
</dbReference>
<dbReference type="SUPFAM" id="SSF53092">
    <property type="entry name" value="Creatinase/prolidase N-terminal domain"/>
    <property type="match status" value="1"/>
</dbReference>
<evidence type="ECO:0000259" key="6">
    <source>
        <dbReference type="Pfam" id="PF16188"/>
    </source>
</evidence>
<comment type="similarity">
    <text evidence="1">Belongs to the peptidase M24B family.</text>
</comment>
<dbReference type="InterPro" id="IPR036005">
    <property type="entry name" value="Creatinase/aminopeptidase-like"/>
</dbReference>
<keyword evidence="7" id="KW-0031">Aminopeptidase</keyword>
<dbReference type="GO" id="GO:0046872">
    <property type="term" value="F:metal ion binding"/>
    <property type="evidence" value="ECO:0007669"/>
    <property type="project" value="UniProtKB-KW"/>
</dbReference>